<dbReference type="PANTHER" id="PTHR35848:SF6">
    <property type="entry name" value="CUPIN TYPE-2 DOMAIN-CONTAINING PROTEIN"/>
    <property type="match status" value="1"/>
</dbReference>
<dbReference type="EMBL" id="CP022310">
    <property type="protein sequence ID" value="QDI68105.1"/>
    <property type="molecule type" value="Genomic_DNA"/>
</dbReference>
<evidence type="ECO:0000256" key="1">
    <source>
        <dbReference type="ARBA" id="ARBA00022723"/>
    </source>
</evidence>
<accession>A0A514JL98</accession>
<keyword evidence="1" id="KW-0479">Metal-binding</keyword>
<dbReference type="RefSeq" id="WP_142231345.1">
    <property type="nucleotide sequence ID" value="NZ_CP022310.1"/>
</dbReference>
<dbReference type="GO" id="GO:0046872">
    <property type="term" value="F:metal ion binding"/>
    <property type="evidence" value="ECO:0007669"/>
    <property type="project" value="UniProtKB-KW"/>
</dbReference>
<evidence type="ECO:0000313" key="3">
    <source>
        <dbReference type="EMBL" id="QDI68105.1"/>
    </source>
</evidence>
<dbReference type="Gene3D" id="2.60.120.10">
    <property type="entry name" value="Jelly Rolls"/>
    <property type="match status" value="2"/>
</dbReference>
<dbReference type="Proteomes" id="UP000316215">
    <property type="component" value="Chromosome"/>
</dbReference>
<evidence type="ECO:0000313" key="4">
    <source>
        <dbReference type="Proteomes" id="UP000316215"/>
    </source>
</evidence>
<dbReference type="InterPro" id="IPR051610">
    <property type="entry name" value="GPI/OXD"/>
</dbReference>
<evidence type="ECO:0000259" key="2">
    <source>
        <dbReference type="Pfam" id="PF07883"/>
    </source>
</evidence>
<dbReference type="InterPro" id="IPR013096">
    <property type="entry name" value="Cupin_2"/>
</dbReference>
<feature type="domain" description="Cupin type-2" evidence="2">
    <location>
        <begin position="47"/>
        <end position="113"/>
    </location>
</feature>
<dbReference type="InterPro" id="IPR011051">
    <property type="entry name" value="RmlC_Cupin_sf"/>
</dbReference>
<name>A0A514JL98_9ACTN</name>
<dbReference type="AlphaFoldDB" id="A0A514JL98"/>
<organism evidence="3 4">
    <name type="scientific">Streptomyces calvus</name>
    <dbReference type="NCBI Taxonomy" id="67282"/>
    <lineage>
        <taxon>Bacteria</taxon>
        <taxon>Bacillati</taxon>
        <taxon>Actinomycetota</taxon>
        <taxon>Actinomycetes</taxon>
        <taxon>Kitasatosporales</taxon>
        <taxon>Streptomycetaceae</taxon>
        <taxon>Streptomyces</taxon>
    </lineage>
</organism>
<dbReference type="PANTHER" id="PTHR35848">
    <property type="entry name" value="OXALATE-BINDING PROTEIN"/>
    <property type="match status" value="1"/>
</dbReference>
<dbReference type="InterPro" id="IPR014710">
    <property type="entry name" value="RmlC-like_jellyroll"/>
</dbReference>
<reference evidence="3 4" key="1">
    <citation type="submission" date="2017-07" db="EMBL/GenBank/DDBJ databases">
        <title>The Complete Genome of Streptomyces asterosporus-ZSY.</title>
        <authorList>
            <person name="Zhang S."/>
        </authorList>
    </citation>
    <scope>NUCLEOTIDE SEQUENCE [LARGE SCALE GENOMIC DNA]</scope>
    <source>
        <strain evidence="3 4">DSM 41452</strain>
    </source>
</reference>
<proteinExistence type="predicted"/>
<dbReference type="SUPFAM" id="SSF51182">
    <property type="entry name" value="RmlC-like cupins"/>
    <property type="match status" value="1"/>
</dbReference>
<dbReference type="Pfam" id="PF07883">
    <property type="entry name" value="Cupin_2"/>
    <property type="match status" value="1"/>
</dbReference>
<sequence length="249" mass="26257">MPGELLVADLDMPSSVYGVHGAAGLTRWRSLAGGKGLRGPYEAVEWACVPPGGLSGEHLHSRTEEVYVLLTGEGEALLNGRPQRVRAGELILTGLGATHGLRNVGSEPLSWLTLEVPAPRTVTLARSQRKEITSMQVPAGRATVVDLGRELDVDPRPVLQGPLRRIRMLRVAPGASLDLPGRGFEHTVFVLDGQGSASAQSVTVPVRQGTAVTTSGGEDLRLDADAEGLRVVCASFAIPLQPSEGGDLR</sequence>
<gene>
    <name evidence="3" type="ORF">CD934_05050</name>
</gene>
<keyword evidence="4" id="KW-1185">Reference proteome</keyword>
<dbReference type="KEGG" id="sast:CD934_05050"/>
<protein>
    <recommendedName>
        <fullName evidence="2">Cupin type-2 domain-containing protein</fullName>
    </recommendedName>
</protein>